<keyword evidence="3" id="KW-0677">Repeat</keyword>
<organism evidence="5">
    <name type="scientific">Caldilineaceae bacterium SB0662_bin_9</name>
    <dbReference type="NCBI Taxonomy" id="2605258"/>
    <lineage>
        <taxon>Bacteria</taxon>
        <taxon>Bacillati</taxon>
        <taxon>Chloroflexota</taxon>
        <taxon>Caldilineae</taxon>
        <taxon>Caldilineales</taxon>
        <taxon>Caldilineaceae</taxon>
    </lineage>
</organism>
<reference evidence="5" key="1">
    <citation type="submission" date="2019-09" db="EMBL/GenBank/DDBJ databases">
        <title>Characterisation of the sponge microbiome using genome-centric metagenomics.</title>
        <authorList>
            <person name="Engelberts J.P."/>
            <person name="Robbins S.J."/>
            <person name="De Goeij J.M."/>
            <person name="Aranda M."/>
            <person name="Bell S.C."/>
            <person name="Webster N.S."/>
        </authorList>
    </citation>
    <scope>NUCLEOTIDE SEQUENCE</scope>
    <source>
        <strain evidence="5">SB0662_bin_9</strain>
    </source>
</reference>
<comment type="similarity">
    <text evidence="1">Belongs to the TTC38 family.</text>
</comment>
<name>A0A6B1DW80_9CHLR</name>
<sequence length="480" mass="52980">MNAGHRDRFDLALTTSSAEAATHYVEGLDLLLEQSFGSETRLEDAIAADEDFALPHISLAYLRMGIADGSDRVAANRARELARNATVRERDHVEAIWLFVHGHGTRARNAMHAHLDRFPRDAMILRAVNRLYTLGCSGAGVKDFPSVYFPLLKSLAPSYGDDWAFLSHYAFAHHEVGLFDEALALAERSLAQRPTSGHAAHSIAHAHFEQGNAEPGSDFLGGWLQSYDRRSPFNVHLSWHQALFELALGRYDEAIELYRDAIGPTVEQRDPGTLADSASLMWRMRLYGRAEPALDTGLIREQAAMAVDTPGPAFRDAHAALAFAATGDTASIKRMKQRLNRQAEQGEAVHRDMTLPLVDGIAHFTVGDYTTAIACLEPVMPQLVRIGGSHAQREVFEDTLVEALVRGGHYPRAMAALEERLARRPSVRDRFWLARVKAETGDPDAAHALLEDVSHHWQQSDPDSPEARGLHELMSAVAGT</sequence>
<evidence type="ECO:0000313" key="5">
    <source>
        <dbReference type="EMBL" id="MYD91498.1"/>
    </source>
</evidence>
<dbReference type="PANTHER" id="PTHR16263">
    <property type="entry name" value="TETRATRICOPEPTIDE REPEAT PROTEIN 38"/>
    <property type="match status" value="1"/>
</dbReference>
<dbReference type="AlphaFoldDB" id="A0A6B1DW80"/>
<dbReference type="InterPro" id="IPR033891">
    <property type="entry name" value="TTC38"/>
</dbReference>
<dbReference type="Gene3D" id="1.25.40.10">
    <property type="entry name" value="Tetratricopeptide repeat domain"/>
    <property type="match status" value="2"/>
</dbReference>
<accession>A0A6B1DW80</accession>
<evidence type="ECO:0000256" key="4">
    <source>
        <dbReference type="ARBA" id="ARBA00022803"/>
    </source>
</evidence>
<gene>
    <name evidence="5" type="ORF">F4Y08_14395</name>
</gene>
<keyword evidence="4" id="KW-0802">TPR repeat</keyword>
<evidence type="ECO:0000256" key="2">
    <source>
        <dbReference type="ARBA" id="ARBA00019992"/>
    </source>
</evidence>
<dbReference type="EMBL" id="VXPY01000098">
    <property type="protein sequence ID" value="MYD91498.1"/>
    <property type="molecule type" value="Genomic_DNA"/>
</dbReference>
<comment type="caution">
    <text evidence="5">The sequence shown here is derived from an EMBL/GenBank/DDBJ whole genome shotgun (WGS) entry which is preliminary data.</text>
</comment>
<evidence type="ECO:0000256" key="1">
    <source>
        <dbReference type="ARBA" id="ARBA00005857"/>
    </source>
</evidence>
<dbReference type="InterPro" id="IPR011990">
    <property type="entry name" value="TPR-like_helical_dom_sf"/>
</dbReference>
<dbReference type="SUPFAM" id="SSF48452">
    <property type="entry name" value="TPR-like"/>
    <property type="match status" value="2"/>
</dbReference>
<evidence type="ECO:0000256" key="3">
    <source>
        <dbReference type="ARBA" id="ARBA00022737"/>
    </source>
</evidence>
<dbReference type="PANTHER" id="PTHR16263:SF4">
    <property type="entry name" value="TETRATRICOPEPTIDE REPEAT PROTEIN 38"/>
    <property type="match status" value="1"/>
</dbReference>
<proteinExistence type="inferred from homology"/>
<protein>
    <recommendedName>
        <fullName evidence="2">Tetratricopeptide repeat protein 38</fullName>
    </recommendedName>
</protein>
<dbReference type="Pfam" id="PF13432">
    <property type="entry name" value="TPR_16"/>
    <property type="match status" value="2"/>
</dbReference>